<feature type="coiled-coil region" evidence="2">
    <location>
        <begin position="720"/>
        <end position="747"/>
    </location>
</feature>
<feature type="compositionally biased region" description="Basic and acidic residues" evidence="3">
    <location>
        <begin position="548"/>
        <end position="560"/>
    </location>
</feature>
<feature type="compositionally biased region" description="Basic and acidic residues" evidence="3">
    <location>
        <begin position="463"/>
        <end position="476"/>
    </location>
</feature>
<dbReference type="Proteomes" id="UP001280121">
    <property type="component" value="Unassembled WGS sequence"/>
</dbReference>
<sequence>MLQRAASNAYSWWWASHIRTKQSKWMEQNLQDMEEKVAITLKLIEEDGDSFAKRAEMYYKRRPELISFVEESYRAYRALAERYDHLSSELQNANNTIASVFPDQVQFAMDDDDDDDNTPRKQKKPPPEMFGSNIPKVPNMPTKEFKRSLTSSKKKLLPSKSTRKTSAVTVVKSGLNKPEGLKKIDNLQKQILALQTEKEFVKSSYESKLAKYWEIENQIVEVQEKVCSLEDEFGEGMVIEDEEARTLMAAAAINSCQETLARLEEKQERSAEQAKAEHERIKYARNKLASFKNESFGNETIQKDSIEKVDSVKAIEDAGRLDQEVESDTQKREEFGVLEEKIKEHFEVGSNASLTVTEMAEKIDELVNKVVSLETAVSSQTSLLQRLRTETDELQEQIQSLEDDKATLINEKGELSIKLMEMDKKLQGLEELNSNLEDQNNNLQTTKAHCNLNHLSNMQQSVKPDEGLEHSSKTEEESLVQTNLQKQTEEQEGTVNPSDGLKEQHSVKLSEDVVTDSSQKVEKSLVQADSQQQIEGQEEGAANPGDRNLTEGFEKLHSEKPDEEFEVSGEIQKEEKSMVEVRSRKDFKEVQTEEVKGIKEHGVSATTGNEGEVVGQSQENSEPGDLFEKNQDQITQEKVDRQVSTLPPPGPTSVENHVVATKQDDEPDWKQLFMNGMENREKVLLTEYTTVLRNFKELKKKLGEGDTKTEDSNNQMTMKLKEMKGVNAKKDEEIRSLRQKLSFLQQGFDESSNLDYQKATVVERAKTPSAEGDEDVRVIEVVDQHENTSPIEEKFRMDIDELLEENLDFWLRFSSSFHQVQKFETEVQDLQAEVSKVEEKQKKNEGSGSLKYSLKSDVRPLYKHLREIQTELTVWMEKSALLKEELKSRFSSLCNIQEDITKALKVSAEDDDFKFTSYQAAKFQGEVLNMKQENNKVADELQAGLDHVTNLQIEVERTLALLSEEFGLSASKSSPNIDLQRSGSKTRVPLRSFIFGVKPKKQRASFFASCMHPALQRKYNNRRSSLNE</sequence>
<feature type="domain" description="NAB" evidence="4">
    <location>
        <begin position="10"/>
        <end position="90"/>
    </location>
</feature>
<accession>A0AAD9XC03</accession>
<dbReference type="GO" id="GO:0003779">
    <property type="term" value="F:actin binding"/>
    <property type="evidence" value="ECO:0007669"/>
    <property type="project" value="InterPro"/>
</dbReference>
<keyword evidence="1 2" id="KW-0175">Coiled coil</keyword>
<dbReference type="PROSITE" id="PS51774">
    <property type="entry name" value="NAB"/>
    <property type="match status" value="1"/>
</dbReference>
<dbReference type="PANTHER" id="PTHR31631:SF0">
    <property type="entry name" value="PROTEIN NETWORKED 2D"/>
    <property type="match status" value="1"/>
</dbReference>
<gene>
    <name evidence="5" type="ORF">Ddye_009635</name>
</gene>
<feature type="compositionally biased region" description="Basic and acidic residues" evidence="3">
    <location>
        <begin position="500"/>
        <end position="511"/>
    </location>
</feature>
<evidence type="ECO:0000313" key="6">
    <source>
        <dbReference type="Proteomes" id="UP001280121"/>
    </source>
</evidence>
<feature type="coiled-coil region" evidence="2">
    <location>
        <begin position="820"/>
        <end position="847"/>
    </location>
</feature>
<dbReference type="InterPro" id="IPR056889">
    <property type="entry name" value="NET2A-D/KIP1-like_C"/>
</dbReference>
<dbReference type="Pfam" id="PF25014">
    <property type="entry name" value="NET2A"/>
    <property type="match status" value="1"/>
</dbReference>
<feature type="compositionally biased region" description="Basic residues" evidence="3">
    <location>
        <begin position="152"/>
        <end position="161"/>
    </location>
</feature>
<organism evidence="5 6">
    <name type="scientific">Dipteronia dyeriana</name>
    <dbReference type="NCBI Taxonomy" id="168575"/>
    <lineage>
        <taxon>Eukaryota</taxon>
        <taxon>Viridiplantae</taxon>
        <taxon>Streptophyta</taxon>
        <taxon>Embryophyta</taxon>
        <taxon>Tracheophyta</taxon>
        <taxon>Spermatophyta</taxon>
        <taxon>Magnoliopsida</taxon>
        <taxon>eudicotyledons</taxon>
        <taxon>Gunneridae</taxon>
        <taxon>Pentapetalae</taxon>
        <taxon>rosids</taxon>
        <taxon>malvids</taxon>
        <taxon>Sapindales</taxon>
        <taxon>Sapindaceae</taxon>
        <taxon>Hippocastanoideae</taxon>
        <taxon>Acereae</taxon>
        <taxon>Dipteronia</taxon>
    </lineage>
</organism>
<feature type="region of interest" description="Disordered" evidence="3">
    <location>
        <begin position="108"/>
        <end position="161"/>
    </location>
</feature>
<feature type="compositionally biased region" description="Basic and acidic residues" evidence="3">
    <location>
        <begin position="626"/>
        <end position="641"/>
    </location>
</feature>
<evidence type="ECO:0000259" key="4">
    <source>
        <dbReference type="PROSITE" id="PS51774"/>
    </source>
</evidence>
<dbReference type="PANTHER" id="PTHR31631">
    <property type="entry name" value="PROTEIN NETWORKED 2D"/>
    <property type="match status" value="1"/>
</dbReference>
<feature type="coiled-coil region" evidence="2">
    <location>
        <begin position="253"/>
        <end position="280"/>
    </location>
</feature>
<dbReference type="InterPro" id="IPR011684">
    <property type="entry name" value="NAB"/>
</dbReference>
<name>A0AAD9XC03_9ROSI</name>
<dbReference type="Pfam" id="PF24918">
    <property type="entry name" value="NET2A_C"/>
    <property type="match status" value="1"/>
</dbReference>
<feature type="region of interest" description="Disordered" evidence="3">
    <location>
        <begin position="462"/>
        <end position="658"/>
    </location>
</feature>
<evidence type="ECO:0000313" key="5">
    <source>
        <dbReference type="EMBL" id="KAK2656583.1"/>
    </source>
</evidence>
<feature type="coiled-coil region" evidence="2">
    <location>
        <begin position="356"/>
        <end position="449"/>
    </location>
</feature>
<dbReference type="AlphaFoldDB" id="A0AAD9XC03"/>
<evidence type="ECO:0000256" key="2">
    <source>
        <dbReference type="SAM" id="Coils"/>
    </source>
</evidence>
<dbReference type="InterPro" id="IPR056888">
    <property type="entry name" value="NET2A-D/KIP1-like_dom"/>
</dbReference>
<keyword evidence="6" id="KW-1185">Reference proteome</keyword>
<reference evidence="5" key="1">
    <citation type="journal article" date="2023" name="Plant J.">
        <title>Genome sequences and population genomics provide insights into the demographic history, inbreeding, and mutation load of two 'living fossil' tree species of Dipteronia.</title>
        <authorList>
            <person name="Feng Y."/>
            <person name="Comes H.P."/>
            <person name="Chen J."/>
            <person name="Zhu S."/>
            <person name="Lu R."/>
            <person name="Zhang X."/>
            <person name="Li P."/>
            <person name="Qiu J."/>
            <person name="Olsen K.M."/>
            <person name="Qiu Y."/>
        </authorList>
    </citation>
    <scope>NUCLEOTIDE SEQUENCE</scope>
    <source>
        <strain evidence="5">KIB01</strain>
    </source>
</reference>
<feature type="compositionally biased region" description="Basic and acidic residues" evidence="3">
    <location>
        <begin position="571"/>
        <end position="602"/>
    </location>
</feature>
<dbReference type="Pfam" id="PF07765">
    <property type="entry name" value="KIP1"/>
    <property type="match status" value="1"/>
</dbReference>
<evidence type="ECO:0000256" key="3">
    <source>
        <dbReference type="SAM" id="MobiDB-lite"/>
    </source>
</evidence>
<dbReference type="EMBL" id="JANJYI010000003">
    <property type="protein sequence ID" value="KAK2656583.1"/>
    <property type="molecule type" value="Genomic_DNA"/>
</dbReference>
<protein>
    <recommendedName>
        <fullName evidence="4">NAB domain-containing protein</fullName>
    </recommendedName>
</protein>
<comment type="caution">
    <text evidence="5">The sequence shown here is derived from an EMBL/GenBank/DDBJ whole genome shotgun (WGS) entry which is preliminary data.</text>
</comment>
<feature type="compositionally biased region" description="Polar residues" evidence="3">
    <location>
        <begin position="604"/>
        <end position="621"/>
    </location>
</feature>
<evidence type="ECO:0000256" key="1">
    <source>
        <dbReference type="ARBA" id="ARBA00023054"/>
    </source>
</evidence>
<proteinExistence type="predicted"/>